<keyword evidence="3 4" id="KW-0456">Lyase</keyword>
<dbReference type="KEGG" id="kpin:30170020"/>
<dbReference type="GO" id="GO:0004451">
    <property type="term" value="F:isocitrate lyase activity"/>
    <property type="evidence" value="ECO:0007669"/>
    <property type="project" value="InterPro"/>
</dbReference>
<evidence type="ECO:0000256" key="3">
    <source>
        <dbReference type="ARBA" id="ARBA00023239"/>
    </source>
</evidence>
<dbReference type="PIRSF" id="PIRSF001362">
    <property type="entry name" value="Isocit_lyase"/>
    <property type="match status" value="1"/>
</dbReference>
<dbReference type="InterPro" id="IPR015813">
    <property type="entry name" value="Pyrv/PenolPyrv_kinase-like_dom"/>
</dbReference>
<feature type="binding site" evidence="5">
    <location>
        <position position="154"/>
    </location>
    <ligand>
        <name>Mg(2+)</name>
        <dbReference type="ChEBI" id="CHEBI:18420"/>
    </ligand>
</feature>
<dbReference type="Pfam" id="PF00463">
    <property type="entry name" value="ICL"/>
    <property type="match status" value="1"/>
</dbReference>
<keyword evidence="6" id="KW-0472">Membrane</keyword>
<feature type="transmembrane region" description="Helical" evidence="6">
    <location>
        <begin position="412"/>
        <end position="432"/>
    </location>
</feature>
<evidence type="ECO:0000256" key="4">
    <source>
        <dbReference type="PIRNR" id="PIRNR001362"/>
    </source>
</evidence>
<protein>
    <recommendedName>
        <fullName evidence="4">Isocitrate lyase</fullName>
    </recommendedName>
</protein>
<evidence type="ECO:0000256" key="1">
    <source>
        <dbReference type="ARBA" id="ARBA00001050"/>
    </source>
</evidence>
<dbReference type="GO" id="GO:0046872">
    <property type="term" value="F:metal ion binding"/>
    <property type="evidence" value="ECO:0007669"/>
    <property type="project" value="UniProtKB-KW"/>
</dbReference>
<keyword evidence="6" id="KW-0812">Transmembrane</keyword>
<dbReference type="PANTHER" id="PTHR21631">
    <property type="entry name" value="ISOCITRATE LYASE/MALATE SYNTHASE"/>
    <property type="match status" value="1"/>
</dbReference>
<dbReference type="RefSeq" id="XP_070058829.1">
    <property type="nucleotide sequence ID" value="XM_070202728.1"/>
</dbReference>
<dbReference type="CDD" id="cd00377">
    <property type="entry name" value="ICL_PEPM"/>
    <property type="match status" value="1"/>
</dbReference>
<dbReference type="InterPro" id="IPR006254">
    <property type="entry name" value="Isocitrate_lyase"/>
</dbReference>
<sequence>MASEYWLAPSSIEQWWSSPSQKDIKRPYSTDTVASLRDVFPENHHSNAMALKLRNIFEKVQNDKLVNLTTSVIDPVTAQVMAEVGFETLYVSGGMSANTDTATDDPGPDLADYTYDTVPKKVTTIYRSQLLHSRTARVNGTGKHDLPLLPIIADADSGHGQHTAIMKLVKLFVQSGVSGFHLDDLVSGVKRHDGKDGLSSVIVPSNEYLKRLVAAKLQLDIMGSEVVLIARTDAETATHITSTIDHRDRPFILGATVELPHHYIHAEGNSGKDEWKREAKLSTLDEAFKNSNPDLYDNFSNQTKDLNVSEALSAARKLDPSFYWNYESPRTSEGWYAYKGGVEAAISRATFAANISDMVWACAHFYNSDVAERFSKGVQNVHPGKWMAYNITGGFPQDGSADNEIKTIPSKLASLGYVWLFLPIGGLTAVGLGSKLAMRAIKDEGLYGYLSQVSRPAAAHHADGTSPEWWWKIMGKLADDAADAIGQGS</sequence>
<keyword evidence="8" id="KW-1185">Reference proteome</keyword>
<gene>
    <name evidence="7" type="ORF">I206_103343</name>
</gene>
<dbReference type="GO" id="GO:0046421">
    <property type="term" value="F:methylisocitrate lyase activity"/>
    <property type="evidence" value="ECO:0007669"/>
    <property type="project" value="UniProtKB-EC"/>
</dbReference>
<accession>A0AAJ8L3A0</accession>
<dbReference type="GeneID" id="30170020"/>
<evidence type="ECO:0000313" key="7">
    <source>
        <dbReference type="EMBL" id="WWC69404.1"/>
    </source>
</evidence>
<reference evidence="7" key="1">
    <citation type="submission" date="2013-07" db="EMBL/GenBank/DDBJ databases">
        <authorList>
            <consortium name="The Broad Institute Genome Sequencing Platform"/>
            <person name="Cuomo C."/>
            <person name="Litvintseva A."/>
            <person name="Chen Y."/>
            <person name="Heitman J."/>
            <person name="Sun S."/>
            <person name="Springer D."/>
            <person name="Dromer F."/>
            <person name="Young S.K."/>
            <person name="Zeng Q."/>
            <person name="Gargeya S."/>
            <person name="Fitzgerald M."/>
            <person name="Abouelleil A."/>
            <person name="Alvarado L."/>
            <person name="Berlin A.M."/>
            <person name="Chapman S.B."/>
            <person name="Dewar J."/>
            <person name="Goldberg J."/>
            <person name="Griggs A."/>
            <person name="Gujja S."/>
            <person name="Hansen M."/>
            <person name="Howarth C."/>
            <person name="Imamovic A."/>
            <person name="Larimer J."/>
            <person name="McCowan C."/>
            <person name="Murphy C."/>
            <person name="Pearson M."/>
            <person name="Priest M."/>
            <person name="Roberts A."/>
            <person name="Saif S."/>
            <person name="Shea T."/>
            <person name="Sykes S."/>
            <person name="Wortman J."/>
            <person name="Nusbaum C."/>
            <person name="Birren B."/>
        </authorList>
    </citation>
    <scope>NUCLEOTIDE SEQUENCE</scope>
    <source>
        <strain evidence="7">CBS 10737</strain>
    </source>
</reference>
<dbReference type="NCBIfam" id="TIGR01346">
    <property type="entry name" value="isocit_lyase"/>
    <property type="match status" value="1"/>
</dbReference>
<organism evidence="7 8">
    <name type="scientific">Kwoniella pini CBS 10737</name>
    <dbReference type="NCBI Taxonomy" id="1296096"/>
    <lineage>
        <taxon>Eukaryota</taxon>
        <taxon>Fungi</taxon>
        <taxon>Dikarya</taxon>
        <taxon>Basidiomycota</taxon>
        <taxon>Agaricomycotina</taxon>
        <taxon>Tremellomycetes</taxon>
        <taxon>Tremellales</taxon>
        <taxon>Cryptococcaceae</taxon>
        <taxon>Kwoniella</taxon>
    </lineage>
</organism>
<comment type="similarity">
    <text evidence="2 4">Belongs to the isocitrate lyase/PEP mutase superfamily. Isocitrate lyase family.</text>
</comment>
<reference evidence="7" key="2">
    <citation type="submission" date="2024-02" db="EMBL/GenBank/DDBJ databases">
        <title>Comparative genomics of Cryptococcus and Kwoniella reveals pathogenesis evolution and contrasting modes of karyotype evolution via chromosome fusion or intercentromeric recombination.</title>
        <authorList>
            <person name="Coelho M.A."/>
            <person name="David-Palma M."/>
            <person name="Shea T."/>
            <person name="Bowers K."/>
            <person name="McGinley-Smith S."/>
            <person name="Mohammad A.W."/>
            <person name="Gnirke A."/>
            <person name="Yurkov A.M."/>
            <person name="Nowrousian M."/>
            <person name="Sun S."/>
            <person name="Cuomo C.A."/>
            <person name="Heitman J."/>
        </authorList>
    </citation>
    <scope>NUCLEOTIDE SEQUENCE</scope>
    <source>
        <strain evidence="7">CBS 10737</strain>
    </source>
</reference>
<dbReference type="InterPro" id="IPR040442">
    <property type="entry name" value="Pyrv_kinase-like_dom_sf"/>
</dbReference>
<dbReference type="AlphaFoldDB" id="A0AAJ8L3A0"/>
<dbReference type="GO" id="GO:0019752">
    <property type="term" value="P:carboxylic acid metabolic process"/>
    <property type="evidence" value="ECO:0007669"/>
    <property type="project" value="InterPro"/>
</dbReference>
<dbReference type="SUPFAM" id="SSF51621">
    <property type="entry name" value="Phosphoenolpyruvate/pyruvate domain"/>
    <property type="match status" value="1"/>
</dbReference>
<comment type="catalytic activity">
    <reaction evidence="1">
        <text>(2S,3R)-3-hydroxybutane-1,2,3-tricarboxylate = pyruvate + succinate</text>
        <dbReference type="Rhea" id="RHEA:16809"/>
        <dbReference type="ChEBI" id="CHEBI:15361"/>
        <dbReference type="ChEBI" id="CHEBI:30031"/>
        <dbReference type="ChEBI" id="CHEBI:57429"/>
        <dbReference type="EC" id="4.1.3.30"/>
    </reaction>
</comment>
<evidence type="ECO:0000256" key="5">
    <source>
        <dbReference type="PIRSR" id="PIRSR001362-3"/>
    </source>
</evidence>
<proteinExistence type="inferred from homology"/>
<evidence type="ECO:0000256" key="6">
    <source>
        <dbReference type="SAM" id="Phobius"/>
    </source>
</evidence>
<keyword evidence="5" id="KW-0460">Magnesium</keyword>
<evidence type="ECO:0000313" key="8">
    <source>
        <dbReference type="Proteomes" id="UP000094020"/>
    </source>
</evidence>
<dbReference type="Gene3D" id="1.10.10.850">
    <property type="match status" value="1"/>
</dbReference>
<dbReference type="PANTHER" id="PTHR21631:SF3">
    <property type="entry name" value="BIFUNCTIONAL GLYOXYLATE CYCLE PROTEIN"/>
    <property type="match status" value="1"/>
</dbReference>
<keyword evidence="5" id="KW-0479">Metal-binding</keyword>
<dbReference type="EMBL" id="CP144522">
    <property type="protein sequence ID" value="WWC69404.1"/>
    <property type="molecule type" value="Genomic_DNA"/>
</dbReference>
<comment type="cofactor">
    <cofactor evidence="5">
        <name>Mg(2+)</name>
        <dbReference type="ChEBI" id="CHEBI:18420"/>
    </cofactor>
    <text evidence="5">Can also use Mn(2+) ion.</text>
</comment>
<evidence type="ECO:0000256" key="2">
    <source>
        <dbReference type="ARBA" id="ARBA00005704"/>
    </source>
</evidence>
<dbReference type="InterPro" id="IPR039556">
    <property type="entry name" value="ICL/PEPM"/>
</dbReference>
<dbReference type="Gene3D" id="3.20.20.60">
    <property type="entry name" value="Phosphoenolpyruvate-binding domains"/>
    <property type="match status" value="1"/>
</dbReference>
<keyword evidence="6" id="KW-1133">Transmembrane helix</keyword>
<name>A0AAJ8L3A0_9TREE</name>
<dbReference type="Proteomes" id="UP000094020">
    <property type="component" value="Chromosome 4"/>
</dbReference>